<evidence type="ECO:0000313" key="3">
    <source>
        <dbReference type="Proteomes" id="UP001374579"/>
    </source>
</evidence>
<dbReference type="InterPro" id="IPR011029">
    <property type="entry name" value="DEATH-like_dom_sf"/>
</dbReference>
<organism evidence="2 3">
    <name type="scientific">Littorina saxatilis</name>
    <dbReference type="NCBI Taxonomy" id="31220"/>
    <lineage>
        <taxon>Eukaryota</taxon>
        <taxon>Metazoa</taxon>
        <taxon>Spiralia</taxon>
        <taxon>Lophotrochozoa</taxon>
        <taxon>Mollusca</taxon>
        <taxon>Gastropoda</taxon>
        <taxon>Caenogastropoda</taxon>
        <taxon>Littorinimorpha</taxon>
        <taxon>Littorinoidea</taxon>
        <taxon>Littorinidae</taxon>
        <taxon>Littorina</taxon>
    </lineage>
</organism>
<dbReference type="AlphaFoldDB" id="A0AAN9B5W3"/>
<keyword evidence="3" id="KW-1185">Reference proteome</keyword>
<feature type="compositionally biased region" description="Low complexity" evidence="1">
    <location>
        <begin position="139"/>
        <end position="160"/>
    </location>
</feature>
<evidence type="ECO:0000256" key="1">
    <source>
        <dbReference type="SAM" id="MobiDB-lite"/>
    </source>
</evidence>
<comment type="caution">
    <text evidence="2">The sequence shown here is derived from an EMBL/GenBank/DDBJ whole genome shotgun (WGS) entry which is preliminary data.</text>
</comment>
<gene>
    <name evidence="2" type="ORF">V1264_002690</name>
</gene>
<dbReference type="CDD" id="cd01670">
    <property type="entry name" value="Death"/>
    <property type="match status" value="1"/>
</dbReference>
<dbReference type="SUPFAM" id="SSF69349">
    <property type="entry name" value="Phage fibre proteins"/>
    <property type="match status" value="1"/>
</dbReference>
<feature type="compositionally biased region" description="Polar residues" evidence="1">
    <location>
        <begin position="45"/>
        <end position="60"/>
    </location>
</feature>
<protein>
    <submittedName>
        <fullName evidence="2">Uncharacterized protein</fullName>
    </submittedName>
</protein>
<name>A0AAN9B5W3_9CAEN</name>
<proteinExistence type="predicted"/>
<dbReference type="Gene3D" id="1.10.533.10">
    <property type="entry name" value="Death Domain, Fas"/>
    <property type="match status" value="1"/>
</dbReference>
<feature type="region of interest" description="Disordered" evidence="1">
    <location>
        <begin position="45"/>
        <end position="183"/>
    </location>
</feature>
<accession>A0AAN9B5W3</accession>
<evidence type="ECO:0000313" key="2">
    <source>
        <dbReference type="EMBL" id="KAK7098379.1"/>
    </source>
</evidence>
<feature type="compositionally biased region" description="Polar residues" evidence="1">
    <location>
        <begin position="81"/>
        <end position="124"/>
    </location>
</feature>
<reference evidence="2 3" key="1">
    <citation type="submission" date="2024-02" db="EMBL/GenBank/DDBJ databases">
        <title>Chromosome-scale genome assembly of the rough periwinkle Littorina saxatilis.</title>
        <authorList>
            <person name="De Jode A."/>
            <person name="Faria R."/>
            <person name="Formenti G."/>
            <person name="Sims Y."/>
            <person name="Smith T.P."/>
            <person name="Tracey A."/>
            <person name="Wood J.M.D."/>
            <person name="Zagrodzka Z.B."/>
            <person name="Johannesson K."/>
            <person name="Butlin R.K."/>
            <person name="Leder E.H."/>
        </authorList>
    </citation>
    <scope>NUCLEOTIDE SEQUENCE [LARGE SCALE GENOMIC DNA]</scope>
    <source>
        <strain evidence="2">Snail1</strain>
        <tissue evidence="2">Muscle</tissue>
    </source>
</reference>
<sequence>MVDMCCRQDAEKVRAAIAALIPPTHPLEQRLTTSQSATGQSALLENGASHSHQPTKSPDATSGEDDLSCPPPQRRRADSMSGVTSATAPVWDSSNASVGDSSHASVGDSSHASVGDSSHASVGDSSHALVGDSSHALVGDSSHVSVGDSSHASVGDSSHACVTTDSADSRQPGPSTSEDFVAEPCNHDSRTQMTICVTQTRTELTVRGTGVGPPVPLTSFMPSLPGQASQLALMEPVPDAVFKYVDKPIILCVSKMLSSAGAMLFFLDLGLTHDQYDKAIRKRDNPEEAYFECFILLGRCRNTEINVEKLVKALEDIDRYDIVEEVNKIQKKTMATVSTCE</sequence>
<dbReference type="Proteomes" id="UP001374579">
    <property type="component" value="Unassembled WGS sequence"/>
</dbReference>
<dbReference type="EMBL" id="JBAMIC010000012">
    <property type="protein sequence ID" value="KAK7098379.1"/>
    <property type="molecule type" value="Genomic_DNA"/>
</dbReference>